<keyword evidence="7 9" id="KW-1133">Transmembrane helix</keyword>
<evidence type="ECO:0000256" key="2">
    <source>
        <dbReference type="ARBA" id="ARBA00004141"/>
    </source>
</evidence>
<dbReference type="InterPro" id="IPR000136">
    <property type="entry name" value="Oleosin"/>
</dbReference>
<reference evidence="10 11" key="1">
    <citation type="submission" date="2023-12" db="EMBL/GenBank/DDBJ databases">
        <title>A high-quality genome assembly for Dillenia turbinata (Dilleniales).</title>
        <authorList>
            <person name="Chanderbali A."/>
        </authorList>
    </citation>
    <scope>NUCLEOTIDE SEQUENCE [LARGE SCALE GENOMIC DNA]</scope>
    <source>
        <strain evidence="10">LSX21</strain>
        <tissue evidence="10">Leaf</tissue>
    </source>
</reference>
<dbReference type="GO" id="GO:0019915">
    <property type="term" value="P:lipid storage"/>
    <property type="evidence" value="ECO:0007669"/>
    <property type="project" value="TreeGrafter"/>
</dbReference>
<comment type="similarity">
    <text evidence="4">Belongs to the oleosin family.</text>
</comment>
<dbReference type="AlphaFoldDB" id="A0AAN8VFZ3"/>
<dbReference type="Proteomes" id="UP001370490">
    <property type="component" value="Unassembled WGS sequence"/>
</dbReference>
<name>A0AAN8VFZ3_9MAGN</name>
<dbReference type="EMBL" id="JBAMMX010000013">
    <property type="protein sequence ID" value="KAK6929156.1"/>
    <property type="molecule type" value="Genomic_DNA"/>
</dbReference>
<comment type="subcellular location">
    <subcellularLocation>
        <location evidence="3">Lipid droplet</location>
    </subcellularLocation>
    <subcellularLocation>
        <location evidence="2">Membrane</location>
        <topology evidence="2">Multi-pass membrane protein</topology>
    </subcellularLocation>
</comment>
<comment type="caution">
    <text evidence="10">The sequence shown here is derived from an EMBL/GenBank/DDBJ whole genome shotgun (WGS) entry which is preliminary data.</text>
</comment>
<evidence type="ECO:0000256" key="6">
    <source>
        <dbReference type="ARBA" id="ARBA00022692"/>
    </source>
</evidence>
<dbReference type="GO" id="GO:0012511">
    <property type="term" value="C:monolayer-surrounded lipid storage body"/>
    <property type="evidence" value="ECO:0007669"/>
    <property type="project" value="InterPro"/>
</dbReference>
<evidence type="ECO:0000313" key="11">
    <source>
        <dbReference type="Proteomes" id="UP001370490"/>
    </source>
</evidence>
<proteinExistence type="inferred from homology"/>
<evidence type="ECO:0000256" key="7">
    <source>
        <dbReference type="ARBA" id="ARBA00022989"/>
    </source>
</evidence>
<dbReference type="PANTHER" id="PTHR33203:SF25">
    <property type="entry name" value="OLEOSIN 18.5 KDA"/>
    <property type="match status" value="1"/>
</dbReference>
<feature type="transmembrane region" description="Helical" evidence="9">
    <location>
        <begin position="21"/>
        <end position="51"/>
    </location>
</feature>
<evidence type="ECO:0000256" key="8">
    <source>
        <dbReference type="ARBA" id="ARBA00023136"/>
    </source>
</evidence>
<dbReference type="GO" id="GO:0009791">
    <property type="term" value="P:post-embryonic development"/>
    <property type="evidence" value="ECO:0007669"/>
    <property type="project" value="UniProtKB-ARBA"/>
</dbReference>
<sequence length="130" mass="14014">MADNITHRPKQQLQQHTQSYQLVKAATAATAGCSLLVVARLTTVAATVIGLTITTPLLVIFSLVLVPAVTVVFLLLSGFLAARGFGVKAVTVLSWTYRYVTGKHPPGADRIDEVRQKTASKAREIKEKAE</sequence>
<gene>
    <name evidence="10" type="ORF">RJ641_005361</name>
</gene>
<keyword evidence="8 9" id="KW-0472">Membrane</keyword>
<comment type="function">
    <text evidence="1">May have a structural role to stabilize the lipid body during desiccation of the seed by preventing coalescence of the oil. Probably interacts with both lipid and phospholipid moieties of lipid bodies. May also provide recognition signals for specific lipase anchorage in lipolysis during seedling growth.</text>
</comment>
<dbReference type="Pfam" id="PF01277">
    <property type="entry name" value="Oleosin"/>
    <property type="match status" value="1"/>
</dbReference>
<dbReference type="GO" id="GO:0048608">
    <property type="term" value="P:reproductive structure development"/>
    <property type="evidence" value="ECO:0007669"/>
    <property type="project" value="UniProtKB-ARBA"/>
</dbReference>
<feature type="transmembrane region" description="Helical" evidence="9">
    <location>
        <begin position="57"/>
        <end position="81"/>
    </location>
</feature>
<evidence type="ECO:0000256" key="4">
    <source>
        <dbReference type="ARBA" id="ARBA00010858"/>
    </source>
</evidence>
<protein>
    <submittedName>
        <fullName evidence="10">Oleosin</fullName>
    </submittedName>
</protein>
<keyword evidence="6 9" id="KW-0812">Transmembrane</keyword>
<organism evidence="10 11">
    <name type="scientific">Dillenia turbinata</name>
    <dbReference type="NCBI Taxonomy" id="194707"/>
    <lineage>
        <taxon>Eukaryota</taxon>
        <taxon>Viridiplantae</taxon>
        <taxon>Streptophyta</taxon>
        <taxon>Embryophyta</taxon>
        <taxon>Tracheophyta</taxon>
        <taxon>Spermatophyta</taxon>
        <taxon>Magnoliopsida</taxon>
        <taxon>eudicotyledons</taxon>
        <taxon>Gunneridae</taxon>
        <taxon>Pentapetalae</taxon>
        <taxon>Dilleniales</taxon>
        <taxon>Dilleniaceae</taxon>
        <taxon>Dillenia</taxon>
    </lineage>
</organism>
<dbReference type="GO" id="GO:0016020">
    <property type="term" value="C:membrane"/>
    <property type="evidence" value="ECO:0007669"/>
    <property type="project" value="UniProtKB-SubCell"/>
</dbReference>
<evidence type="ECO:0000256" key="1">
    <source>
        <dbReference type="ARBA" id="ARBA00002582"/>
    </source>
</evidence>
<dbReference type="PANTHER" id="PTHR33203">
    <property type="entry name" value="OLEOSIN"/>
    <property type="match status" value="1"/>
</dbReference>
<keyword evidence="5" id="KW-0551">Lipid droplet</keyword>
<evidence type="ECO:0000256" key="5">
    <source>
        <dbReference type="ARBA" id="ARBA00022677"/>
    </source>
</evidence>
<dbReference type="GO" id="GO:0005576">
    <property type="term" value="C:extracellular region"/>
    <property type="evidence" value="ECO:0007669"/>
    <property type="project" value="TreeGrafter"/>
</dbReference>
<keyword evidence="11" id="KW-1185">Reference proteome</keyword>
<accession>A0AAN8VFZ3</accession>
<evidence type="ECO:0000256" key="3">
    <source>
        <dbReference type="ARBA" id="ARBA00004502"/>
    </source>
</evidence>
<evidence type="ECO:0000256" key="9">
    <source>
        <dbReference type="SAM" id="Phobius"/>
    </source>
</evidence>
<evidence type="ECO:0000313" key="10">
    <source>
        <dbReference type="EMBL" id="KAK6929156.1"/>
    </source>
</evidence>